<reference evidence="3" key="1">
    <citation type="journal article" date="2023" name="DNA Res.">
        <title>Chromosome-level genome assembly of Phrynocephalus forsythii using third-generation DNA sequencing and Hi-C analysis.</title>
        <authorList>
            <person name="Qi Y."/>
            <person name="Zhao W."/>
            <person name="Zhao Y."/>
            <person name="Niu C."/>
            <person name="Cao S."/>
            <person name="Zhang Y."/>
        </authorList>
    </citation>
    <scope>NUCLEOTIDE SEQUENCE</scope>
    <source>
        <tissue evidence="3">Muscle</tissue>
    </source>
</reference>
<evidence type="ECO:0000256" key="2">
    <source>
        <dbReference type="SAM" id="MobiDB-lite"/>
    </source>
</evidence>
<dbReference type="Gene3D" id="1.10.150.130">
    <property type="match status" value="1"/>
</dbReference>
<feature type="region of interest" description="Disordered" evidence="2">
    <location>
        <begin position="53"/>
        <end position="83"/>
    </location>
</feature>
<proteinExistence type="predicted"/>
<keyword evidence="4" id="KW-1185">Reference proteome</keyword>
<dbReference type="PANTHER" id="PTHR35617:SF3">
    <property type="entry name" value="CORE-BINDING (CB) DOMAIN-CONTAINING PROTEIN"/>
    <property type="match status" value="1"/>
</dbReference>
<sequence>MHSLRFPLCIPSVSLTSQGGRQDFSGETQSHPDCTLVAQAALVCIPSQDVQQLPSPGPVSGPAVTKPWPSSAPRPSTPPAHSVDDGELIESIISACRKPSTTKLYHYKWRRFLFYVADKGIDPINPSLTWILQYLLHLKRSGLTLSSLRVHLSAIVAHQPPVSPASSFFRHPWLKHFLRGLKYTFPDRKPIPPQWSLSLWFSELYSDLPWSPPWPPQTLGYWL</sequence>
<accession>A0A9Q0XD61</accession>
<dbReference type="Proteomes" id="UP001142489">
    <property type="component" value="Unassembled WGS sequence"/>
</dbReference>
<dbReference type="InterPro" id="IPR010998">
    <property type="entry name" value="Integrase_recombinase_N"/>
</dbReference>
<organism evidence="3 4">
    <name type="scientific">Phrynocephalus forsythii</name>
    <dbReference type="NCBI Taxonomy" id="171643"/>
    <lineage>
        <taxon>Eukaryota</taxon>
        <taxon>Metazoa</taxon>
        <taxon>Chordata</taxon>
        <taxon>Craniata</taxon>
        <taxon>Vertebrata</taxon>
        <taxon>Euteleostomi</taxon>
        <taxon>Lepidosauria</taxon>
        <taxon>Squamata</taxon>
        <taxon>Bifurcata</taxon>
        <taxon>Unidentata</taxon>
        <taxon>Episquamata</taxon>
        <taxon>Toxicofera</taxon>
        <taxon>Iguania</taxon>
        <taxon>Acrodonta</taxon>
        <taxon>Agamidae</taxon>
        <taxon>Agaminae</taxon>
        <taxon>Phrynocephalus</taxon>
    </lineage>
</organism>
<dbReference type="OrthoDB" id="9049843at2759"/>
<evidence type="ECO:0000313" key="4">
    <source>
        <dbReference type="Proteomes" id="UP001142489"/>
    </source>
</evidence>
<dbReference type="AlphaFoldDB" id="A0A9Q0XD61"/>
<dbReference type="EMBL" id="JAPFRF010000018">
    <property type="protein sequence ID" value="KAJ7308476.1"/>
    <property type="molecule type" value="Genomic_DNA"/>
</dbReference>
<dbReference type="PANTHER" id="PTHR35617">
    <property type="entry name" value="PHAGE_INTEGRASE DOMAIN-CONTAINING PROTEIN"/>
    <property type="match status" value="1"/>
</dbReference>
<evidence type="ECO:0000256" key="1">
    <source>
        <dbReference type="ARBA" id="ARBA00023125"/>
    </source>
</evidence>
<evidence type="ECO:0000313" key="3">
    <source>
        <dbReference type="EMBL" id="KAJ7308476.1"/>
    </source>
</evidence>
<protein>
    <submittedName>
        <fullName evidence="3">Uncharacterized protein</fullName>
    </submittedName>
</protein>
<name>A0A9Q0XD61_9SAUR</name>
<comment type="caution">
    <text evidence="3">The sequence shown here is derived from an EMBL/GenBank/DDBJ whole genome shotgun (WGS) entry which is preliminary data.</text>
</comment>
<dbReference type="SUPFAM" id="SSF47823">
    <property type="entry name" value="lambda integrase-like, N-terminal domain"/>
    <property type="match status" value="1"/>
</dbReference>
<dbReference type="GO" id="GO:0003677">
    <property type="term" value="F:DNA binding"/>
    <property type="evidence" value="ECO:0007669"/>
    <property type="project" value="UniProtKB-KW"/>
</dbReference>
<keyword evidence="1" id="KW-0238">DNA-binding</keyword>
<gene>
    <name evidence="3" type="ORF">JRQ81_009027</name>
</gene>